<evidence type="ECO:0000313" key="5">
    <source>
        <dbReference type="Proteomes" id="UP000215914"/>
    </source>
</evidence>
<dbReference type="EC" id="2.3.3.13" evidence="4"/>
<dbReference type="AlphaFoldDB" id="A0A9K3N1B9"/>
<keyword evidence="5" id="KW-1185">Reference proteome</keyword>
<dbReference type="Proteomes" id="UP000215914">
    <property type="component" value="Unassembled WGS sequence"/>
</dbReference>
<organism evidence="4 5">
    <name type="scientific">Helianthus annuus</name>
    <name type="common">Common sunflower</name>
    <dbReference type="NCBI Taxonomy" id="4232"/>
    <lineage>
        <taxon>Eukaryota</taxon>
        <taxon>Viridiplantae</taxon>
        <taxon>Streptophyta</taxon>
        <taxon>Embryophyta</taxon>
        <taxon>Tracheophyta</taxon>
        <taxon>Spermatophyta</taxon>
        <taxon>Magnoliopsida</taxon>
        <taxon>eudicotyledons</taxon>
        <taxon>Gunneridae</taxon>
        <taxon>Pentapetalae</taxon>
        <taxon>asterids</taxon>
        <taxon>campanulids</taxon>
        <taxon>Asterales</taxon>
        <taxon>Asteraceae</taxon>
        <taxon>Asteroideae</taxon>
        <taxon>Heliantheae alliance</taxon>
        <taxon>Heliantheae</taxon>
        <taxon>Helianthus</taxon>
    </lineage>
</organism>
<dbReference type="InterPro" id="IPR050073">
    <property type="entry name" value="2-IPM_HCS-like"/>
</dbReference>
<evidence type="ECO:0000259" key="3">
    <source>
        <dbReference type="PROSITE" id="PS50991"/>
    </source>
</evidence>
<dbReference type="SUPFAM" id="SSF51569">
    <property type="entry name" value="Aldolase"/>
    <property type="match status" value="1"/>
</dbReference>
<proteinExistence type="inferred from homology"/>
<dbReference type="PROSITE" id="PS50991">
    <property type="entry name" value="PYR_CT"/>
    <property type="match status" value="1"/>
</dbReference>
<dbReference type="GO" id="GO:0003852">
    <property type="term" value="F:2-isopropylmalate synthase activity"/>
    <property type="evidence" value="ECO:0007669"/>
    <property type="project" value="UniProtKB-EC"/>
</dbReference>
<feature type="domain" description="Pyruvate carboxyltransferase" evidence="3">
    <location>
        <begin position="66"/>
        <end position="169"/>
    </location>
</feature>
<dbReference type="PANTHER" id="PTHR10277">
    <property type="entry name" value="HOMOCITRATE SYNTHASE-RELATED"/>
    <property type="match status" value="1"/>
</dbReference>
<dbReference type="PROSITE" id="PS00815">
    <property type="entry name" value="AIPM_HOMOCIT_SYNTH_1"/>
    <property type="match status" value="1"/>
</dbReference>
<dbReference type="InterPro" id="IPR013785">
    <property type="entry name" value="Aldolase_TIM"/>
</dbReference>
<evidence type="ECO:0000313" key="4">
    <source>
        <dbReference type="EMBL" id="KAF5783409.1"/>
    </source>
</evidence>
<name>A0A9K3N1B9_HELAN</name>
<dbReference type="EMBL" id="MNCJ02000326">
    <property type="protein sequence ID" value="KAF5783409.1"/>
    <property type="molecule type" value="Genomic_DNA"/>
</dbReference>
<reference evidence="4" key="1">
    <citation type="journal article" date="2017" name="Nature">
        <title>The sunflower genome provides insights into oil metabolism, flowering and Asterid evolution.</title>
        <authorList>
            <person name="Badouin H."/>
            <person name="Gouzy J."/>
            <person name="Grassa C.J."/>
            <person name="Murat F."/>
            <person name="Staton S.E."/>
            <person name="Cottret L."/>
            <person name="Lelandais-Briere C."/>
            <person name="Owens G.L."/>
            <person name="Carrere S."/>
            <person name="Mayjonade B."/>
            <person name="Legrand L."/>
            <person name="Gill N."/>
            <person name="Kane N.C."/>
            <person name="Bowers J.E."/>
            <person name="Hubner S."/>
            <person name="Bellec A."/>
            <person name="Berard A."/>
            <person name="Berges H."/>
            <person name="Blanchet N."/>
            <person name="Boniface M.C."/>
            <person name="Brunel D."/>
            <person name="Catrice O."/>
            <person name="Chaidir N."/>
            <person name="Claudel C."/>
            <person name="Donnadieu C."/>
            <person name="Faraut T."/>
            <person name="Fievet G."/>
            <person name="Helmstetter N."/>
            <person name="King M."/>
            <person name="Knapp S.J."/>
            <person name="Lai Z."/>
            <person name="Le Paslier M.C."/>
            <person name="Lippi Y."/>
            <person name="Lorenzon L."/>
            <person name="Mandel J.R."/>
            <person name="Marage G."/>
            <person name="Marchand G."/>
            <person name="Marquand E."/>
            <person name="Bret-Mestries E."/>
            <person name="Morien E."/>
            <person name="Nambeesan S."/>
            <person name="Nguyen T."/>
            <person name="Pegot-Espagnet P."/>
            <person name="Pouilly N."/>
            <person name="Raftis F."/>
            <person name="Sallet E."/>
            <person name="Schiex T."/>
            <person name="Thomas J."/>
            <person name="Vandecasteele C."/>
            <person name="Vares D."/>
            <person name="Vear F."/>
            <person name="Vautrin S."/>
            <person name="Crespi M."/>
            <person name="Mangin B."/>
            <person name="Burke J.M."/>
            <person name="Salse J."/>
            <person name="Munos S."/>
            <person name="Vincourt P."/>
            <person name="Rieseberg L.H."/>
            <person name="Langlade N.B."/>
        </authorList>
    </citation>
    <scope>NUCLEOTIDE SEQUENCE</scope>
    <source>
        <tissue evidence="4">Leaves</tissue>
    </source>
</reference>
<comment type="caution">
    <text evidence="4">The sequence shown here is derived from an EMBL/GenBank/DDBJ whole genome shotgun (WGS) entry which is preliminary data.</text>
</comment>
<dbReference type="Gene3D" id="3.20.20.70">
    <property type="entry name" value="Aldolase class I"/>
    <property type="match status" value="1"/>
</dbReference>
<gene>
    <name evidence="4" type="ORF">HanXRQr2_Chr11g0507591</name>
</gene>
<sequence length="169" mass="18862">MATSLSHLASFFSPTITTTIAITTSSPVTIFSNFKPPITQTQKSFSILCSYHQEYIPNHIQHPNYVRVLDTTLRDGEQSPGATMTATQKFNIARQLAKLGVDIIEVGFPASNKADLETIKLIAHEFGNYTTNDDGRDMVICTLARCTKEDIDKAWGCMKDAKFPRIHMF</sequence>
<keyword evidence="1 2" id="KW-0808">Transferase</keyword>
<dbReference type="Gramene" id="mRNA:HanXRQr2_Chr11g0507591">
    <property type="protein sequence ID" value="CDS:HanXRQr2_Chr11g0507591.1"/>
    <property type="gene ID" value="HanXRQr2_Chr11g0507591"/>
</dbReference>
<keyword evidence="4" id="KW-0012">Acyltransferase</keyword>
<protein>
    <submittedName>
        <fullName evidence="4">2-isopropylmalate synthase</fullName>
        <ecNumber evidence="4">2.3.3.13</ecNumber>
    </submittedName>
</protein>
<accession>A0A9K3N1B9</accession>
<dbReference type="GO" id="GO:0019752">
    <property type="term" value="P:carboxylic acid metabolic process"/>
    <property type="evidence" value="ECO:0007669"/>
    <property type="project" value="InterPro"/>
</dbReference>
<evidence type="ECO:0000256" key="2">
    <source>
        <dbReference type="RuleBase" id="RU003523"/>
    </source>
</evidence>
<dbReference type="Pfam" id="PF00682">
    <property type="entry name" value="HMGL-like"/>
    <property type="match status" value="1"/>
</dbReference>
<dbReference type="InterPro" id="IPR000891">
    <property type="entry name" value="PYR_CT"/>
</dbReference>
<comment type="similarity">
    <text evidence="2">Belongs to the alpha-IPM synthase/homocitrate synthase family.</text>
</comment>
<reference evidence="4" key="2">
    <citation type="submission" date="2020-06" db="EMBL/GenBank/DDBJ databases">
        <title>Helianthus annuus Genome sequencing and assembly Release 2.</title>
        <authorList>
            <person name="Gouzy J."/>
            <person name="Langlade N."/>
            <person name="Munos S."/>
        </authorList>
    </citation>
    <scope>NUCLEOTIDE SEQUENCE</scope>
    <source>
        <tissue evidence="4">Leaves</tissue>
    </source>
</reference>
<evidence type="ECO:0000256" key="1">
    <source>
        <dbReference type="ARBA" id="ARBA00022679"/>
    </source>
</evidence>
<dbReference type="InterPro" id="IPR002034">
    <property type="entry name" value="AIPM/Hcit_synth_CS"/>
</dbReference>
<dbReference type="PANTHER" id="PTHR10277:SF70">
    <property type="entry name" value="2-ISOPROPYLMALATE SYNTHASE"/>
    <property type="match status" value="1"/>
</dbReference>